<protein>
    <recommendedName>
        <fullName evidence="3">Bacterial Ig-like domain-containing protein</fullName>
    </recommendedName>
</protein>
<evidence type="ECO:0008006" key="3">
    <source>
        <dbReference type="Google" id="ProtNLM"/>
    </source>
</evidence>
<gene>
    <name evidence="1" type="ORF">NCTC12282_04178</name>
</gene>
<dbReference type="AlphaFoldDB" id="A0A484ZPP5"/>
<name>A0A484ZPP5_9GAMM</name>
<proteinExistence type="predicted"/>
<dbReference type="EMBL" id="CAADJA010000002">
    <property type="protein sequence ID" value="VFS49786.1"/>
    <property type="molecule type" value="Genomic_DNA"/>
</dbReference>
<dbReference type="Gene3D" id="2.60.40.10">
    <property type="entry name" value="Immunoglobulins"/>
    <property type="match status" value="1"/>
</dbReference>
<organism evidence="1 2">
    <name type="scientific">Budvicia aquatica</name>
    <dbReference type="NCBI Taxonomy" id="82979"/>
    <lineage>
        <taxon>Bacteria</taxon>
        <taxon>Pseudomonadati</taxon>
        <taxon>Pseudomonadota</taxon>
        <taxon>Gammaproteobacteria</taxon>
        <taxon>Enterobacterales</taxon>
        <taxon>Budviciaceae</taxon>
        <taxon>Budvicia</taxon>
    </lineage>
</organism>
<evidence type="ECO:0000313" key="1">
    <source>
        <dbReference type="EMBL" id="VFS49786.1"/>
    </source>
</evidence>
<sequence length="91" mass="9726">MDKATPLRLIQTGNWRYELDADTVNGLSDKQYTVEASVDDAAQNQATASHTFTVDSKLPLLTVDLFASDNILNLAEATLGQSLTGQNGTPG</sequence>
<dbReference type="Proteomes" id="UP000373449">
    <property type="component" value="Unassembled WGS sequence"/>
</dbReference>
<reference evidence="1 2" key="1">
    <citation type="submission" date="2019-03" db="EMBL/GenBank/DDBJ databases">
        <authorList>
            <consortium name="Pathogen Informatics"/>
        </authorList>
    </citation>
    <scope>NUCLEOTIDE SEQUENCE [LARGE SCALE GENOMIC DNA]</scope>
    <source>
        <strain evidence="1 2">NCTC12282</strain>
    </source>
</reference>
<evidence type="ECO:0000313" key="2">
    <source>
        <dbReference type="Proteomes" id="UP000373449"/>
    </source>
</evidence>
<accession>A0A484ZPP5</accession>
<dbReference type="RefSeq" id="WP_134531315.1">
    <property type="nucleotide sequence ID" value="NZ_CAADJA010000002.1"/>
</dbReference>
<dbReference type="InterPro" id="IPR013783">
    <property type="entry name" value="Ig-like_fold"/>
</dbReference>